<dbReference type="SUPFAM" id="SSF88946">
    <property type="entry name" value="Sigma2 domain of RNA polymerase sigma factors"/>
    <property type="match status" value="1"/>
</dbReference>
<dbReference type="Proteomes" id="UP000552644">
    <property type="component" value="Unassembled WGS sequence"/>
</dbReference>
<evidence type="ECO:0000313" key="9">
    <source>
        <dbReference type="EMBL" id="MBB4920709.1"/>
    </source>
</evidence>
<dbReference type="InterPro" id="IPR036388">
    <property type="entry name" value="WH-like_DNA-bd_sf"/>
</dbReference>
<dbReference type="PANTHER" id="PTHR30173:SF36">
    <property type="entry name" value="ECF RNA POLYMERASE SIGMA FACTOR SIGJ"/>
    <property type="match status" value="1"/>
</dbReference>
<dbReference type="InterPro" id="IPR032710">
    <property type="entry name" value="NTF2-like_dom_sf"/>
</dbReference>
<proteinExistence type="inferred from homology"/>
<dbReference type="Pfam" id="PF04542">
    <property type="entry name" value="Sigma70_r2"/>
    <property type="match status" value="1"/>
</dbReference>
<reference evidence="9 10" key="1">
    <citation type="submission" date="2020-08" db="EMBL/GenBank/DDBJ databases">
        <title>Genomic Encyclopedia of Type Strains, Phase III (KMG-III): the genomes of soil and plant-associated and newly described type strains.</title>
        <authorList>
            <person name="Whitman W."/>
        </authorList>
    </citation>
    <scope>NUCLEOTIDE SEQUENCE [LARGE SCALE GENOMIC DNA]</scope>
    <source>
        <strain evidence="9 10">CECT 8840</strain>
    </source>
</reference>
<dbReference type="InterPro" id="IPR007627">
    <property type="entry name" value="RNA_pol_sigma70_r2"/>
</dbReference>
<dbReference type="GO" id="GO:0016987">
    <property type="term" value="F:sigma factor activity"/>
    <property type="evidence" value="ECO:0007669"/>
    <property type="project" value="UniProtKB-KW"/>
</dbReference>
<dbReference type="SUPFAM" id="SSF54427">
    <property type="entry name" value="NTF2-like"/>
    <property type="match status" value="1"/>
</dbReference>
<dbReference type="Pfam" id="PF08281">
    <property type="entry name" value="Sigma70_r4_2"/>
    <property type="match status" value="1"/>
</dbReference>
<dbReference type="InterPro" id="IPR013324">
    <property type="entry name" value="RNA_pol_sigma_r3/r4-like"/>
</dbReference>
<dbReference type="Gene3D" id="1.10.1740.10">
    <property type="match status" value="1"/>
</dbReference>
<dbReference type="GO" id="GO:0003677">
    <property type="term" value="F:DNA binding"/>
    <property type="evidence" value="ECO:0007669"/>
    <property type="project" value="InterPro"/>
</dbReference>
<evidence type="ECO:0000256" key="6">
    <source>
        <dbReference type="SAM" id="MobiDB-lite"/>
    </source>
</evidence>
<dbReference type="EMBL" id="JACHJP010000016">
    <property type="protein sequence ID" value="MBB4920709.1"/>
    <property type="molecule type" value="Genomic_DNA"/>
</dbReference>
<dbReference type="InterPro" id="IPR014284">
    <property type="entry name" value="RNA_pol_sigma-70_dom"/>
</dbReference>
<dbReference type="PANTHER" id="PTHR30173">
    <property type="entry name" value="SIGMA 19 FACTOR"/>
    <property type="match status" value="1"/>
</dbReference>
<comment type="caution">
    <text evidence="9">The sequence shown here is derived from an EMBL/GenBank/DDBJ whole genome shotgun (WGS) entry which is preliminary data.</text>
</comment>
<keyword evidence="5" id="KW-0804">Transcription</keyword>
<evidence type="ECO:0000313" key="10">
    <source>
        <dbReference type="Proteomes" id="UP000552644"/>
    </source>
</evidence>
<evidence type="ECO:0000259" key="8">
    <source>
        <dbReference type="Pfam" id="PF08281"/>
    </source>
</evidence>
<dbReference type="NCBIfam" id="NF007214">
    <property type="entry name" value="PRK09636.1"/>
    <property type="match status" value="1"/>
</dbReference>
<gene>
    <name evidence="9" type="ORF">FHS44_007861</name>
</gene>
<dbReference type="Gene3D" id="1.10.10.10">
    <property type="entry name" value="Winged helix-like DNA-binding domain superfamily/Winged helix DNA-binding domain"/>
    <property type="match status" value="1"/>
</dbReference>
<comment type="similarity">
    <text evidence="1">Belongs to the sigma-70 factor family. ECF subfamily.</text>
</comment>
<dbReference type="SUPFAM" id="SSF88659">
    <property type="entry name" value="Sigma3 and sigma4 domains of RNA polymerase sigma factors"/>
    <property type="match status" value="1"/>
</dbReference>
<feature type="compositionally biased region" description="Gly residues" evidence="6">
    <location>
        <begin position="346"/>
        <end position="367"/>
    </location>
</feature>
<evidence type="ECO:0000259" key="7">
    <source>
        <dbReference type="Pfam" id="PF04542"/>
    </source>
</evidence>
<keyword evidence="4" id="KW-0731">Sigma factor</keyword>
<dbReference type="GO" id="GO:0006352">
    <property type="term" value="P:DNA-templated transcription initiation"/>
    <property type="evidence" value="ECO:0007669"/>
    <property type="project" value="InterPro"/>
</dbReference>
<evidence type="ECO:0000256" key="5">
    <source>
        <dbReference type="ARBA" id="ARBA00023163"/>
    </source>
</evidence>
<sequence length="367" mass="39796">MMHEASEVFADHRELLFSVVYNMLGTVGDTEDVLQETWLAWAARDATGVDNPRAYLVRVAVNQALAHQNALRRRKETYLGPWLPEPLVTTPDAAEPAVRAESVSIALLVVLETLTPLERAVFVLHEVFAYPHTEIAAMLDRSPTAIRQLAHRAREHVQARRPRVRIDRRTHREVTERFVEAAFGGDLPALMEMLAPDVVLWPDGGGKSTAGGPRPIRGRDKVARVVVANARGGADVRYRQTNGDPSVVIFAEDAPLAVMVLDLDANGERVRDIYVVSNPDKLGTIKSGGPVAVDENVDVGLAVTPLPTRGPDRRNLPGERPPIDGLGIDAEDVRHFAGGEKPVGGFSCGEGSVRGDGLTRGHGGSLQ</sequence>
<protein>
    <submittedName>
        <fullName evidence="9">RNA polymerase sigma-70 factor (ECF subfamily)</fullName>
    </submittedName>
</protein>
<dbReference type="CDD" id="cd06171">
    <property type="entry name" value="Sigma70_r4"/>
    <property type="match status" value="1"/>
</dbReference>
<dbReference type="Gene3D" id="3.10.450.50">
    <property type="match status" value="1"/>
</dbReference>
<comment type="subunit">
    <text evidence="2">Interacts transiently with the RNA polymerase catalytic core formed by RpoA, RpoB, RpoC and RpoZ (2 alpha, 1 beta, 1 beta' and 1 omega subunit) to form the RNA polymerase holoenzyme that can initiate transcription.</text>
</comment>
<evidence type="ECO:0000256" key="1">
    <source>
        <dbReference type="ARBA" id="ARBA00010641"/>
    </source>
</evidence>
<evidence type="ECO:0000256" key="4">
    <source>
        <dbReference type="ARBA" id="ARBA00023082"/>
    </source>
</evidence>
<dbReference type="InterPro" id="IPR013325">
    <property type="entry name" value="RNA_pol_sigma_r2"/>
</dbReference>
<accession>A0A7W7QVV9</accession>
<feature type="domain" description="RNA polymerase sigma factor 70 region 4 type 2" evidence="8">
    <location>
        <begin position="106"/>
        <end position="156"/>
    </location>
</feature>
<feature type="region of interest" description="Disordered" evidence="6">
    <location>
        <begin position="344"/>
        <end position="367"/>
    </location>
</feature>
<evidence type="ECO:0000256" key="3">
    <source>
        <dbReference type="ARBA" id="ARBA00023015"/>
    </source>
</evidence>
<organism evidence="9 10">
    <name type="scientific">Streptosporangium saharense</name>
    <dbReference type="NCBI Taxonomy" id="1706840"/>
    <lineage>
        <taxon>Bacteria</taxon>
        <taxon>Bacillati</taxon>
        <taxon>Actinomycetota</taxon>
        <taxon>Actinomycetes</taxon>
        <taxon>Streptosporangiales</taxon>
        <taxon>Streptosporangiaceae</taxon>
        <taxon>Streptosporangium</taxon>
    </lineage>
</organism>
<dbReference type="InterPro" id="IPR052704">
    <property type="entry name" value="ECF_Sigma-70_Domain"/>
</dbReference>
<keyword evidence="10" id="KW-1185">Reference proteome</keyword>
<dbReference type="NCBIfam" id="TIGR02937">
    <property type="entry name" value="sigma70-ECF"/>
    <property type="match status" value="1"/>
</dbReference>
<name>A0A7W7QVV9_9ACTN</name>
<evidence type="ECO:0000256" key="2">
    <source>
        <dbReference type="ARBA" id="ARBA00011344"/>
    </source>
</evidence>
<dbReference type="AlphaFoldDB" id="A0A7W7QVV9"/>
<keyword evidence="3" id="KW-0805">Transcription regulation</keyword>
<feature type="domain" description="RNA polymerase sigma-70 region 2" evidence="7">
    <location>
        <begin position="9"/>
        <end position="70"/>
    </location>
</feature>
<dbReference type="InterPro" id="IPR013249">
    <property type="entry name" value="RNA_pol_sigma70_r4_t2"/>
</dbReference>